<organism evidence="3 4">
    <name type="scientific">Oldenlandia corymbosa var. corymbosa</name>
    <dbReference type="NCBI Taxonomy" id="529605"/>
    <lineage>
        <taxon>Eukaryota</taxon>
        <taxon>Viridiplantae</taxon>
        <taxon>Streptophyta</taxon>
        <taxon>Embryophyta</taxon>
        <taxon>Tracheophyta</taxon>
        <taxon>Spermatophyta</taxon>
        <taxon>Magnoliopsida</taxon>
        <taxon>eudicotyledons</taxon>
        <taxon>Gunneridae</taxon>
        <taxon>Pentapetalae</taxon>
        <taxon>asterids</taxon>
        <taxon>lamiids</taxon>
        <taxon>Gentianales</taxon>
        <taxon>Rubiaceae</taxon>
        <taxon>Rubioideae</taxon>
        <taxon>Spermacoceae</taxon>
        <taxon>Hedyotis-Oldenlandia complex</taxon>
        <taxon>Oldenlandia</taxon>
    </lineage>
</organism>
<dbReference type="Gene3D" id="3.30.420.10">
    <property type="entry name" value="Ribonuclease H-like superfamily/Ribonuclease H"/>
    <property type="match status" value="1"/>
</dbReference>
<dbReference type="InterPro" id="IPR012337">
    <property type="entry name" value="RNaseH-like_sf"/>
</dbReference>
<accession>A0AAV1CTG8</accession>
<name>A0AAV1CTG8_OLDCO</name>
<evidence type="ECO:0000313" key="4">
    <source>
        <dbReference type="Proteomes" id="UP001161247"/>
    </source>
</evidence>
<dbReference type="EMBL" id="OX459120">
    <property type="protein sequence ID" value="CAI9098468.1"/>
    <property type="molecule type" value="Genomic_DNA"/>
</dbReference>
<proteinExistence type="predicted"/>
<feature type="domain" description="Reverse transcriptase zinc-binding" evidence="2">
    <location>
        <begin position="7"/>
        <end position="73"/>
    </location>
</feature>
<dbReference type="Pfam" id="PF13966">
    <property type="entry name" value="zf-RVT"/>
    <property type="match status" value="1"/>
</dbReference>
<dbReference type="InterPro" id="IPR036397">
    <property type="entry name" value="RNaseH_sf"/>
</dbReference>
<dbReference type="GO" id="GO:0004523">
    <property type="term" value="F:RNA-DNA hybrid ribonuclease activity"/>
    <property type="evidence" value="ECO:0007669"/>
    <property type="project" value="InterPro"/>
</dbReference>
<evidence type="ECO:0000313" key="3">
    <source>
        <dbReference type="EMBL" id="CAI9098468.1"/>
    </source>
</evidence>
<dbReference type="PANTHER" id="PTHR47074">
    <property type="entry name" value="BNAC02G40300D PROTEIN"/>
    <property type="match status" value="1"/>
</dbReference>
<dbReference type="InterPro" id="IPR026960">
    <property type="entry name" value="RVT-Znf"/>
</dbReference>
<dbReference type="InterPro" id="IPR052929">
    <property type="entry name" value="RNase_H-like_EbsB-rel"/>
</dbReference>
<gene>
    <name evidence="3" type="ORF">OLC1_LOCUS8666</name>
</gene>
<dbReference type="GO" id="GO:0003676">
    <property type="term" value="F:nucleic acid binding"/>
    <property type="evidence" value="ECO:0007669"/>
    <property type="project" value="InterPro"/>
</dbReference>
<reference evidence="3" key="1">
    <citation type="submission" date="2023-03" db="EMBL/GenBank/DDBJ databases">
        <authorList>
            <person name="Julca I."/>
        </authorList>
    </citation>
    <scope>NUCLEOTIDE SEQUENCE</scope>
</reference>
<dbReference type="InterPro" id="IPR002156">
    <property type="entry name" value="RNaseH_domain"/>
</dbReference>
<dbReference type="Proteomes" id="UP001161247">
    <property type="component" value="Chromosome 3"/>
</dbReference>
<dbReference type="AlphaFoldDB" id="A0AAV1CTG8"/>
<dbReference type="Pfam" id="PF13456">
    <property type="entry name" value="RVT_3"/>
    <property type="match status" value="1"/>
</dbReference>
<sequence>MPVGIQDPIWERMWQLKLPNQTLLFAWRLCSNLLSTPSNLAARHVTFDDSCPFCNQNSVTNGHIFFDCSYAVQTFRITGLYQQISQLKRPNCEQWFRAIILENTFVSTSFFVALLSGIWYARNSAVFEQKNITPWSTVLHASRVVQDLASTSTNQARDLPELQAMNTIFQPVANAIQVFFDGSISSSNRCAGAGVYIQSSSGQFLHGLARQFPNVVDPCLSEALALREALLLCRQLDLVDVLVQGDSSIIILAAAQDSDSPSSCSPVLDDVIRMCQNLPVQKLSWVRREENVIAHNFAKFAKSSDVIETTWSDPPSFVNQSVMDLFQ</sequence>
<keyword evidence="4" id="KW-1185">Reference proteome</keyword>
<feature type="domain" description="RNase H type-1" evidence="1">
    <location>
        <begin position="180"/>
        <end position="301"/>
    </location>
</feature>
<dbReference type="PANTHER" id="PTHR47074:SF48">
    <property type="entry name" value="POLYNUCLEOTIDYL TRANSFERASE, RIBONUCLEASE H-LIKE SUPERFAMILY PROTEIN"/>
    <property type="match status" value="1"/>
</dbReference>
<protein>
    <submittedName>
        <fullName evidence="3">OLC1v1035119C1</fullName>
    </submittedName>
</protein>
<dbReference type="SUPFAM" id="SSF53098">
    <property type="entry name" value="Ribonuclease H-like"/>
    <property type="match status" value="1"/>
</dbReference>
<evidence type="ECO:0000259" key="1">
    <source>
        <dbReference type="Pfam" id="PF13456"/>
    </source>
</evidence>
<evidence type="ECO:0000259" key="2">
    <source>
        <dbReference type="Pfam" id="PF13966"/>
    </source>
</evidence>